<dbReference type="InterPro" id="IPR051849">
    <property type="entry name" value="GAG-degrading_sulfatase"/>
</dbReference>
<dbReference type="GO" id="GO:0016740">
    <property type="term" value="F:transferase activity"/>
    <property type="evidence" value="ECO:0007669"/>
    <property type="project" value="UniProtKB-KW"/>
</dbReference>
<dbReference type="PROSITE" id="PS00523">
    <property type="entry name" value="SULFATASE_1"/>
    <property type="match status" value="1"/>
</dbReference>
<dbReference type="Proteomes" id="UP000525652">
    <property type="component" value="Unassembled WGS sequence"/>
</dbReference>
<feature type="domain" description="Sulfatase N-terminal" evidence="3">
    <location>
        <begin position="2"/>
        <end position="332"/>
    </location>
</feature>
<gene>
    <name evidence="4" type="ORF">H5P30_15820</name>
</gene>
<dbReference type="Gene3D" id="3.40.720.10">
    <property type="entry name" value="Alkaline Phosphatase, subunit A"/>
    <property type="match status" value="1"/>
</dbReference>
<evidence type="ECO:0000256" key="1">
    <source>
        <dbReference type="ARBA" id="ARBA00008779"/>
    </source>
</evidence>
<dbReference type="EMBL" id="JACHVA010000124">
    <property type="protein sequence ID" value="MBC2603249.1"/>
    <property type="molecule type" value="Genomic_DNA"/>
</dbReference>
<dbReference type="Pfam" id="PF00884">
    <property type="entry name" value="Sulfatase"/>
    <property type="match status" value="1"/>
</dbReference>
<dbReference type="RefSeq" id="WP_185693881.1">
    <property type="nucleotide sequence ID" value="NZ_JACHVA010000124.1"/>
</dbReference>
<keyword evidence="5" id="KW-1185">Reference proteome</keyword>
<comment type="caution">
    <text evidence="4">The sequence shown here is derived from an EMBL/GenBank/DDBJ whole genome shotgun (WGS) entry which is preliminary data.</text>
</comment>
<evidence type="ECO:0000313" key="5">
    <source>
        <dbReference type="Proteomes" id="UP000525652"/>
    </source>
</evidence>
<proteinExistence type="inferred from homology"/>
<keyword evidence="4" id="KW-0808">Transferase</keyword>
<dbReference type="InterPro" id="IPR017850">
    <property type="entry name" value="Alkaline_phosphatase_core_sf"/>
</dbReference>
<name>A0A7X1B0K2_9BACT</name>
<evidence type="ECO:0000256" key="2">
    <source>
        <dbReference type="ARBA" id="ARBA00022801"/>
    </source>
</evidence>
<dbReference type="PANTHER" id="PTHR46615">
    <property type="entry name" value="ARYLSULFATASE K"/>
    <property type="match status" value="1"/>
</dbReference>
<dbReference type="AlphaFoldDB" id="A0A7X1B0K2"/>
<dbReference type="InterPro" id="IPR024607">
    <property type="entry name" value="Sulfatase_CS"/>
</dbReference>
<dbReference type="InterPro" id="IPR000917">
    <property type="entry name" value="Sulfatase_N"/>
</dbReference>
<sequence>MNILLLIADQLSALALAPYGNGFTRTPNMDRLLQRGTRIRNCYSPCPLCAPARAAFWTGLHPHETGLLSNGRAFPCPDVDPHLPTIGSIFLNADYKTVHFGKRHDNGALRGFDCAQVEELPVDAECGAWPVDYDTRRDRYTVERACGFLTEPRDPENSPYLYAVDLNNPHNICNWIGHNRGEHEDRPVPGPLPDLPDNFDDRDLESRPPSVQYICCAHNRSAQTEGWTDTNFRHYLAAYHHYVERLDKEIGRLLDAVESRGDFADTLIILTADHSDAMTAHRQVTKHTSFYEETTRVPFIATGPGIETTGTLIDTPLASLLDLMPTLCELTQLPIPDGLRGRSLAPWLTGREQTGTPKTTWLPSCIPNGVLPWSPDACSAPKTVNISTTSKAIVRNSTTFAEIREKPKTLSMMPAPPLN</sequence>
<dbReference type="PANTHER" id="PTHR46615:SF1">
    <property type="entry name" value="ARYLSULFATASE K"/>
    <property type="match status" value="1"/>
</dbReference>
<evidence type="ECO:0000313" key="4">
    <source>
        <dbReference type="EMBL" id="MBC2603249.1"/>
    </source>
</evidence>
<dbReference type="GO" id="GO:0004065">
    <property type="term" value="F:arylsulfatase activity"/>
    <property type="evidence" value="ECO:0007669"/>
    <property type="project" value="TreeGrafter"/>
</dbReference>
<dbReference type="SUPFAM" id="SSF53649">
    <property type="entry name" value="Alkaline phosphatase-like"/>
    <property type="match status" value="1"/>
</dbReference>
<keyword evidence="2 4" id="KW-0378">Hydrolase</keyword>
<reference evidence="4 5" key="1">
    <citation type="submission" date="2020-07" db="EMBL/GenBank/DDBJ databases">
        <authorList>
            <person name="Feng X."/>
        </authorList>
    </citation>
    <scope>NUCLEOTIDE SEQUENCE [LARGE SCALE GENOMIC DNA]</scope>
    <source>
        <strain evidence="4 5">JCM14086</strain>
    </source>
</reference>
<protein>
    <submittedName>
        <fullName evidence="4">Sulfatase-like hydrolase/transferase</fullName>
    </submittedName>
</protein>
<accession>A0A7X1B0K2</accession>
<comment type="similarity">
    <text evidence="1">Belongs to the sulfatase family.</text>
</comment>
<dbReference type="GO" id="GO:0015024">
    <property type="term" value="F:glucuronate-2-sulfatase activity"/>
    <property type="evidence" value="ECO:0007669"/>
    <property type="project" value="TreeGrafter"/>
</dbReference>
<evidence type="ECO:0000259" key="3">
    <source>
        <dbReference type="Pfam" id="PF00884"/>
    </source>
</evidence>
<organism evidence="4 5">
    <name type="scientific">Puniceicoccus vermicola</name>
    <dbReference type="NCBI Taxonomy" id="388746"/>
    <lineage>
        <taxon>Bacteria</taxon>
        <taxon>Pseudomonadati</taxon>
        <taxon>Verrucomicrobiota</taxon>
        <taxon>Opitutia</taxon>
        <taxon>Puniceicoccales</taxon>
        <taxon>Puniceicoccaceae</taxon>
        <taxon>Puniceicoccus</taxon>
    </lineage>
</organism>